<dbReference type="InterPro" id="IPR005119">
    <property type="entry name" value="LysR_subst-bd"/>
</dbReference>
<dbReference type="EMBL" id="JAFFZM010000030">
    <property type="protein sequence ID" value="MBO8202909.1"/>
    <property type="molecule type" value="Genomic_DNA"/>
</dbReference>
<dbReference type="SUPFAM" id="SSF46785">
    <property type="entry name" value="Winged helix' DNA-binding domain"/>
    <property type="match status" value="1"/>
</dbReference>
<dbReference type="PROSITE" id="PS50931">
    <property type="entry name" value="HTH_LYSR"/>
    <property type="match status" value="1"/>
</dbReference>
<keyword evidence="3" id="KW-0238">DNA-binding</keyword>
<comment type="caution">
    <text evidence="6">The sequence shown here is derived from an EMBL/GenBank/DDBJ whole genome shotgun (WGS) entry which is preliminary data.</text>
</comment>
<dbReference type="PANTHER" id="PTHR30346:SF29">
    <property type="entry name" value="LYSR SUBSTRATE-BINDING"/>
    <property type="match status" value="1"/>
</dbReference>
<evidence type="ECO:0000259" key="5">
    <source>
        <dbReference type="PROSITE" id="PS50931"/>
    </source>
</evidence>
<sequence length="312" mass="33245">MLDLSRLRALHAVQLHGSVGGAAQALGYTPSAVSQQIAKLERETGTTLLQRQGRGIALTDDALMLVRTAQEMLSLAEQAEVALEERKGRPAGRLRLAAFPSGARGLMPRVLAQLAADHPQLDLRMSEVDPHLSVGLVARGEIDLALAHDWDIAPMPAPEGVCSVPLGEDHCEVLVPAGHPLAALDTLETADLAGRRWVCQPPGTVCHDWLHTTLRTAGQEPDVAYYVAEFQTQTALVAAGLGIALLPRLGRGPLPDGVVLRALEPVPTRRLFAVTRDCLLRRPAVRATLRALREAAGAGPSRNAANATDRVV</sequence>
<dbReference type="Pfam" id="PF03466">
    <property type="entry name" value="LysR_substrate"/>
    <property type="match status" value="1"/>
</dbReference>
<keyword evidence="4" id="KW-0804">Transcription</keyword>
<protein>
    <submittedName>
        <fullName evidence="6">LysR family transcriptional regulator</fullName>
    </submittedName>
</protein>
<dbReference type="CDD" id="cd08423">
    <property type="entry name" value="PBP2_LTTR_like_6"/>
    <property type="match status" value="1"/>
</dbReference>
<dbReference type="Pfam" id="PF00126">
    <property type="entry name" value="HTH_1"/>
    <property type="match status" value="1"/>
</dbReference>
<gene>
    <name evidence="6" type="ORF">JW613_32230</name>
</gene>
<dbReference type="InterPro" id="IPR000847">
    <property type="entry name" value="LysR_HTH_N"/>
</dbReference>
<dbReference type="InterPro" id="IPR036390">
    <property type="entry name" value="WH_DNA-bd_sf"/>
</dbReference>
<accession>A0ABS3Y5H4</accession>
<dbReference type="InterPro" id="IPR036388">
    <property type="entry name" value="WH-like_DNA-bd_sf"/>
</dbReference>
<dbReference type="GeneID" id="96263285"/>
<dbReference type="RefSeq" id="WP_099880231.1">
    <property type="nucleotide sequence ID" value="NZ_JAFFZM010000030.1"/>
</dbReference>
<dbReference type="Proteomes" id="UP000721954">
    <property type="component" value="Unassembled WGS sequence"/>
</dbReference>
<dbReference type="PANTHER" id="PTHR30346">
    <property type="entry name" value="TRANSCRIPTIONAL DUAL REGULATOR HCAR-RELATED"/>
    <property type="match status" value="1"/>
</dbReference>
<evidence type="ECO:0000256" key="1">
    <source>
        <dbReference type="ARBA" id="ARBA00009437"/>
    </source>
</evidence>
<organism evidence="6 7">
    <name type="scientific">Streptomyces smyrnaeus</name>
    <dbReference type="NCBI Taxonomy" id="1387713"/>
    <lineage>
        <taxon>Bacteria</taxon>
        <taxon>Bacillati</taxon>
        <taxon>Actinomycetota</taxon>
        <taxon>Actinomycetes</taxon>
        <taxon>Kitasatosporales</taxon>
        <taxon>Streptomycetaceae</taxon>
        <taxon>Streptomyces</taxon>
    </lineage>
</organism>
<dbReference type="SUPFAM" id="SSF53850">
    <property type="entry name" value="Periplasmic binding protein-like II"/>
    <property type="match status" value="1"/>
</dbReference>
<dbReference type="Gene3D" id="3.40.190.10">
    <property type="entry name" value="Periplasmic binding protein-like II"/>
    <property type="match status" value="2"/>
</dbReference>
<keyword evidence="2" id="KW-0805">Transcription regulation</keyword>
<proteinExistence type="inferred from homology"/>
<feature type="domain" description="HTH lysR-type" evidence="5">
    <location>
        <begin position="2"/>
        <end position="59"/>
    </location>
</feature>
<evidence type="ECO:0000256" key="3">
    <source>
        <dbReference type="ARBA" id="ARBA00023125"/>
    </source>
</evidence>
<evidence type="ECO:0000256" key="2">
    <source>
        <dbReference type="ARBA" id="ARBA00023015"/>
    </source>
</evidence>
<evidence type="ECO:0000313" key="6">
    <source>
        <dbReference type="EMBL" id="MBO8202909.1"/>
    </source>
</evidence>
<dbReference type="Gene3D" id="1.10.10.10">
    <property type="entry name" value="Winged helix-like DNA-binding domain superfamily/Winged helix DNA-binding domain"/>
    <property type="match status" value="1"/>
</dbReference>
<evidence type="ECO:0000313" key="7">
    <source>
        <dbReference type="Proteomes" id="UP000721954"/>
    </source>
</evidence>
<reference evidence="6 7" key="1">
    <citation type="submission" date="2021-02" db="EMBL/GenBank/DDBJ databases">
        <title>Streptomyces spirodelae sp. nov., isolated from duckweed.</title>
        <authorList>
            <person name="Saimee Y."/>
            <person name="Duangmal K."/>
        </authorList>
    </citation>
    <scope>NUCLEOTIDE SEQUENCE [LARGE SCALE GENOMIC DNA]</scope>
    <source>
        <strain evidence="6 7">DSM 42105</strain>
    </source>
</reference>
<evidence type="ECO:0000256" key="4">
    <source>
        <dbReference type="ARBA" id="ARBA00023163"/>
    </source>
</evidence>
<keyword evidence="7" id="KW-1185">Reference proteome</keyword>
<comment type="similarity">
    <text evidence="1">Belongs to the LysR transcriptional regulatory family.</text>
</comment>
<name>A0ABS3Y5H4_9ACTN</name>